<dbReference type="WBParaSite" id="ASIM_0000991201-mRNA-1">
    <property type="protein sequence ID" value="ASIM_0000991201-mRNA-1"/>
    <property type="gene ID" value="ASIM_0000991201"/>
</dbReference>
<reference evidence="1" key="1">
    <citation type="submission" date="2017-02" db="UniProtKB">
        <authorList>
            <consortium name="WormBaseParasite"/>
        </authorList>
    </citation>
    <scope>IDENTIFICATION</scope>
</reference>
<name>A0A0M3JQG1_ANISI</name>
<organism evidence="1">
    <name type="scientific">Anisakis simplex</name>
    <name type="common">Herring worm</name>
    <dbReference type="NCBI Taxonomy" id="6269"/>
    <lineage>
        <taxon>Eukaryota</taxon>
        <taxon>Metazoa</taxon>
        <taxon>Ecdysozoa</taxon>
        <taxon>Nematoda</taxon>
        <taxon>Chromadorea</taxon>
        <taxon>Rhabditida</taxon>
        <taxon>Spirurina</taxon>
        <taxon>Ascaridomorpha</taxon>
        <taxon>Ascaridoidea</taxon>
        <taxon>Anisakidae</taxon>
        <taxon>Anisakis</taxon>
        <taxon>Anisakis simplex complex</taxon>
    </lineage>
</organism>
<proteinExistence type="predicted"/>
<dbReference type="AlphaFoldDB" id="A0A0M3JQG1"/>
<evidence type="ECO:0000313" key="1">
    <source>
        <dbReference type="WBParaSite" id="ASIM_0000991201-mRNA-1"/>
    </source>
</evidence>
<accession>A0A0M3JQG1</accession>
<protein>
    <submittedName>
        <fullName evidence="1">Transposase</fullName>
    </submittedName>
</protein>
<sequence length="38" mass="4280">LKPNQGLKRGSRLFMRDYAGAITVGVDKQLYASNKHFV</sequence>